<evidence type="ECO:0000256" key="3">
    <source>
        <dbReference type="ARBA" id="ARBA00022801"/>
    </source>
</evidence>
<dbReference type="CDD" id="cd02696">
    <property type="entry name" value="MurNAc-LAA"/>
    <property type="match status" value="1"/>
</dbReference>
<dbReference type="EC" id="3.5.1.28" evidence="2"/>
<feature type="signal peptide" evidence="4">
    <location>
        <begin position="1"/>
        <end position="24"/>
    </location>
</feature>
<dbReference type="PANTHER" id="PTHR30404">
    <property type="entry name" value="N-ACETYLMURAMOYL-L-ALANINE AMIDASE"/>
    <property type="match status" value="1"/>
</dbReference>
<dbReference type="RefSeq" id="WP_128249068.1">
    <property type="nucleotide sequence ID" value="NZ_CP034951.1"/>
</dbReference>
<name>A0A410G0A6_9FLAO</name>
<dbReference type="KEGG" id="aev:EI546_02525"/>
<sequence length="377" mass="42430">MKTKIIFSFVLIISLFFTFPVATAAENPVKPFVVVLDAGHGGHDSGNTGHNKAYKESDIALSIVLKTGAALEKIPNVKVIYTRKTDVFLELRERAAIANRNDADLFVSIHCNAHSSQAFGTETFVLGLHKSQANFEVAKKENEVIYLEENYEEKYGGFDPNAPESLIGMVLMQEEYLDQSILLASLVQNNIVQNLKQNDRSVKQAGFWVLHNTYMPSVLIETGFLTNKKEGAYLNSEKGQTEMAREISNAIARYISSLSEANTNLKLRDPEIEQIKVEKAIEETKEDIYKGVIFKVQLAASSKKLDLQPQNFKGLKEMSRVREDGLYKYYYGETSDYNKIEMMKTFARQKGFDSAYIVAFKEGKKVNVSQVLKSKAN</sequence>
<dbReference type="AlphaFoldDB" id="A0A410G0A6"/>
<dbReference type="Pfam" id="PF01520">
    <property type="entry name" value="Amidase_3"/>
    <property type="match status" value="1"/>
</dbReference>
<evidence type="ECO:0000313" key="7">
    <source>
        <dbReference type="Proteomes" id="UP000285517"/>
    </source>
</evidence>
<dbReference type="GO" id="GO:0030288">
    <property type="term" value="C:outer membrane-bounded periplasmic space"/>
    <property type="evidence" value="ECO:0007669"/>
    <property type="project" value="TreeGrafter"/>
</dbReference>
<dbReference type="SUPFAM" id="SSF53187">
    <property type="entry name" value="Zn-dependent exopeptidases"/>
    <property type="match status" value="1"/>
</dbReference>
<dbReference type="FunFam" id="3.40.630.40:FF:000005">
    <property type="entry name" value="N-acetylmuramoyl-L-alanine amidase (AmiA)"/>
    <property type="match status" value="1"/>
</dbReference>
<keyword evidence="3" id="KW-0378">Hydrolase</keyword>
<dbReference type="GO" id="GO:0008745">
    <property type="term" value="F:N-acetylmuramoyl-L-alanine amidase activity"/>
    <property type="evidence" value="ECO:0007669"/>
    <property type="project" value="UniProtKB-EC"/>
</dbReference>
<comment type="catalytic activity">
    <reaction evidence="1">
        <text>Hydrolyzes the link between N-acetylmuramoyl residues and L-amino acid residues in certain cell-wall glycopeptides.</text>
        <dbReference type="EC" id="3.5.1.28"/>
    </reaction>
</comment>
<dbReference type="GO" id="GO:0009253">
    <property type="term" value="P:peptidoglycan catabolic process"/>
    <property type="evidence" value="ECO:0007669"/>
    <property type="project" value="InterPro"/>
</dbReference>
<evidence type="ECO:0000256" key="4">
    <source>
        <dbReference type="SAM" id="SignalP"/>
    </source>
</evidence>
<keyword evidence="7" id="KW-1185">Reference proteome</keyword>
<dbReference type="InterPro" id="IPR050695">
    <property type="entry name" value="N-acetylmuramoyl_amidase_3"/>
</dbReference>
<evidence type="ECO:0000313" key="6">
    <source>
        <dbReference type="EMBL" id="QAA80671.1"/>
    </source>
</evidence>
<accession>A0A410G0A6</accession>
<proteinExistence type="predicted"/>
<dbReference type="Gene3D" id="3.40.630.40">
    <property type="entry name" value="Zn-dependent exopeptidases"/>
    <property type="match status" value="1"/>
</dbReference>
<dbReference type="Proteomes" id="UP000285517">
    <property type="component" value="Chromosome"/>
</dbReference>
<feature type="chain" id="PRO_5019135275" description="N-acetylmuramoyl-L-alanine amidase" evidence="4">
    <location>
        <begin position="25"/>
        <end position="377"/>
    </location>
</feature>
<reference evidence="6 7" key="1">
    <citation type="submission" date="2019-01" db="EMBL/GenBank/DDBJ databases">
        <title>Complete genome sequencing of Aequorivita sp. H23M31.</title>
        <authorList>
            <person name="Bae J.-W."/>
        </authorList>
    </citation>
    <scope>NUCLEOTIDE SEQUENCE [LARGE SCALE GENOMIC DNA]</scope>
    <source>
        <strain evidence="6 7">H23M31</strain>
    </source>
</reference>
<evidence type="ECO:0000256" key="1">
    <source>
        <dbReference type="ARBA" id="ARBA00001561"/>
    </source>
</evidence>
<gene>
    <name evidence="6" type="ORF">EI546_02525</name>
</gene>
<dbReference type="SMART" id="SM00646">
    <property type="entry name" value="Ami_3"/>
    <property type="match status" value="1"/>
</dbReference>
<dbReference type="PANTHER" id="PTHR30404:SF0">
    <property type="entry name" value="N-ACETYLMURAMOYL-L-ALANINE AMIDASE AMIC"/>
    <property type="match status" value="1"/>
</dbReference>
<keyword evidence="4" id="KW-0732">Signal</keyword>
<protein>
    <recommendedName>
        <fullName evidence="2">N-acetylmuramoyl-L-alanine amidase</fullName>
        <ecNumber evidence="2">3.5.1.28</ecNumber>
    </recommendedName>
</protein>
<evidence type="ECO:0000256" key="2">
    <source>
        <dbReference type="ARBA" id="ARBA00011901"/>
    </source>
</evidence>
<feature type="domain" description="MurNAc-LAA" evidence="5">
    <location>
        <begin position="95"/>
        <end position="252"/>
    </location>
</feature>
<dbReference type="OrthoDB" id="9806267at2"/>
<evidence type="ECO:0000259" key="5">
    <source>
        <dbReference type="SMART" id="SM00646"/>
    </source>
</evidence>
<dbReference type="EMBL" id="CP034951">
    <property type="protein sequence ID" value="QAA80671.1"/>
    <property type="molecule type" value="Genomic_DNA"/>
</dbReference>
<dbReference type="InterPro" id="IPR002508">
    <property type="entry name" value="MurNAc-LAA_cat"/>
</dbReference>
<organism evidence="6 7">
    <name type="scientific">Aequorivita ciconiae</name>
    <dbReference type="NCBI Taxonomy" id="2494375"/>
    <lineage>
        <taxon>Bacteria</taxon>
        <taxon>Pseudomonadati</taxon>
        <taxon>Bacteroidota</taxon>
        <taxon>Flavobacteriia</taxon>
        <taxon>Flavobacteriales</taxon>
        <taxon>Flavobacteriaceae</taxon>
        <taxon>Aequorivita</taxon>
    </lineage>
</organism>